<dbReference type="InterPro" id="IPR000045">
    <property type="entry name" value="Prepilin_IV_endopep_pep"/>
</dbReference>
<dbReference type="GO" id="GO:0008168">
    <property type="term" value="F:methyltransferase activity"/>
    <property type="evidence" value="ECO:0007669"/>
    <property type="project" value="UniProtKB-KW"/>
</dbReference>
<dbReference type="GO" id="GO:0016020">
    <property type="term" value="C:membrane"/>
    <property type="evidence" value="ECO:0007669"/>
    <property type="project" value="InterPro"/>
</dbReference>
<reference evidence="3 4" key="1">
    <citation type="submission" date="2016-10" db="EMBL/GenBank/DDBJ databases">
        <authorList>
            <person name="de Groot N.N."/>
        </authorList>
    </citation>
    <scope>NUCLEOTIDE SEQUENCE [LARGE SCALE GENOMIC DNA]</scope>
    <source>
        <strain evidence="3 4">DSM 1283</strain>
    </source>
</reference>
<accession>A0A1I5G9B5</accession>
<organism evidence="3 4">
    <name type="scientific">Anaerocolumna aminovalerica</name>
    <dbReference type="NCBI Taxonomy" id="1527"/>
    <lineage>
        <taxon>Bacteria</taxon>
        <taxon>Bacillati</taxon>
        <taxon>Bacillota</taxon>
        <taxon>Clostridia</taxon>
        <taxon>Lachnospirales</taxon>
        <taxon>Lachnospiraceae</taxon>
        <taxon>Anaerocolumna</taxon>
    </lineage>
</organism>
<dbReference type="Gene3D" id="1.20.120.1220">
    <property type="match status" value="1"/>
</dbReference>
<evidence type="ECO:0000313" key="3">
    <source>
        <dbReference type="EMBL" id="SFO32502.1"/>
    </source>
</evidence>
<dbReference type="Pfam" id="PF01478">
    <property type="entry name" value="Peptidase_A24"/>
    <property type="match status" value="1"/>
</dbReference>
<dbReference type="EMBL" id="FOWD01000018">
    <property type="protein sequence ID" value="SFO32502.1"/>
    <property type="molecule type" value="Genomic_DNA"/>
</dbReference>
<dbReference type="STRING" id="1527.SAMN04489757_11820"/>
<keyword evidence="3" id="KW-0808">Transferase</keyword>
<evidence type="ECO:0000256" key="1">
    <source>
        <dbReference type="SAM" id="Phobius"/>
    </source>
</evidence>
<feature type="transmembrane region" description="Helical" evidence="1">
    <location>
        <begin position="129"/>
        <end position="145"/>
    </location>
</feature>
<dbReference type="AlphaFoldDB" id="A0A1I5G9B5"/>
<proteinExistence type="predicted"/>
<keyword evidence="4" id="KW-1185">Reference proteome</keyword>
<dbReference type="Proteomes" id="UP000198806">
    <property type="component" value="Unassembled WGS sequence"/>
</dbReference>
<gene>
    <name evidence="3" type="ORF">SAMN04489757_11820</name>
</gene>
<keyword evidence="1" id="KW-0812">Transmembrane</keyword>
<feature type="transmembrane region" description="Helical" evidence="1">
    <location>
        <begin position="53"/>
        <end position="74"/>
    </location>
</feature>
<feature type="transmembrane region" description="Helical" evidence="1">
    <location>
        <begin position="103"/>
        <end position="122"/>
    </location>
</feature>
<evidence type="ECO:0000259" key="2">
    <source>
        <dbReference type="Pfam" id="PF01478"/>
    </source>
</evidence>
<protein>
    <submittedName>
        <fullName evidence="3">Leader peptidase (Prepilin peptidase) / N-methyltransferase</fullName>
    </submittedName>
</protein>
<feature type="transmembrane region" description="Helical" evidence="1">
    <location>
        <begin position="6"/>
        <end position="23"/>
    </location>
</feature>
<name>A0A1I5G9B5_9FIRM</name>
<sequence length="146" mass="16038">MNQLHITYTILFLWLLLCSIQDIKKKKINIYLILAGLAGFFVLLISMTWNGEFNFLFCLGGMSLGLILLCLSFITKGQIGTGDGLIVCITGLCLGFSRNAMLLAVSLLASAIFSIVLLTFKLAGRKKTIPFVPFLLFGYMGVLLFG</sequence>
<keyword evidence="1" id="KW-1133">Transmembrane helix</keyword>
<dbReference type="GO" id="GO:0004190">
    <property type="term" value="F:aspartic-type endopeptidase activity"/>
    <property type="evidence" value="ECO:0007669"/>
    <property type="project" value="InterPro"/>
</dbReference>
<dbReference type="RefSeq" id="WP_091686983.1">
    <property type="nucleotide sequence ID" value="NZ_BAABFM010000023.1"/>
</dbReference>
<evidence type="ECO:0000313" key="4">
    <source>
        <dbReference type="Proteomes" id="UP000198806"/>
    </source>
</evidence>
<dbReference type="OrthoDB" id="2057245at2"/>
<keyword evidence="3" id="KW-0489">Methyltransferase</keyword>
<feature type="domain" description="Prepilin type IV endopeptidase peptidase" evidence="2">
    <location>
        <begin position="10"/>
        <end position="115"/>
    </location>
</feature>
<feature type="transmembrane region" description="Helical" evidence="1">
    <location>
        <begin position="30"/>
        <end position="47"/>
    </location>
</feature>
<dbReference type="GO" id="GO:0032259">
    <property type="term" value="P:methylation"/>
    <property type="evidence" value="ECO:0007669"/>
    <property type="project" value="UniProtKB-KW"/>
</dbReference>
<keyword evidence="1" id="KW-0472">Membrane</keyword>